<evidence type="ECO:0000313" key="3">
    <source>
        <dbReference type="Proteomes" id="UP000253940"/>
    </source>
</evidence>
<name>A0A345P3K0_9GAMM</name>
<reference evidence="2 3" key="1">
    <citation type="submission" date="2018-07" db="EMBL/GenBank/DDBJ databases">
        <title>Genome sequencing of Moraxellaceae gen. HYN0046.</title>
        <authorList>
            <person name="Kim M."/>
            <person name="Yi H."/>
        </authorList>
    </citation>
    <scope>NUCLEOTIDE SEQUENCE [LARGE SCALE GENOMIC DNA]</scope>
    <source>
        <strain evidence="2 3">HYN0046</strain>
    </source>
</reference>
<feature type="signal peptide" evidence="1">
    <location>
        <begin position="1"/>
        <end position="25"/>
    </location>
</feature>
<dbReference type="KEGG" id="mbah:HYN46_02570"/>
<evidence type="ECO:0008006" key="4">
    <source>
        <dbReference type="Google" id="ProtNLM"/>
    </source>
</evidence>
<dbReference type="Proteomes" id="UP000253940">
    <property type="component" value="Chromosome"/>
</dbReference>
<keyword evidence="1" id="KW-0732">Signal</keyword>
<accession>A0A345P3K0</accession>
<sequence>MTMINRIYFGVLLSFLCWAVLPAHAALSTLTNDELASVEGQSTGVQLGLELRINQVNAGAGTAGALIPACAGANVVFCRLGIQLNSQPNWLLFKGLNGYINIPNVVLYGADLSQLPAAQGGDPTKLQSAIAINVAFPDATHNTAIQFRNVAYTLGVAVNSNQTFGTLSALDNQKAYLSLTSAGVLGPPPVYPATAAAYDVGKETGVMGITMNGNLNVGGTLYVFAK</sequence>
<dbReference type="AlphaFoldDB" id="A0A345P3K0"/>
<keyword evidence="3" id="KW-1185">Reference proteome</keyword>
<dbReference type="OrthoDB" id="6695901at2"/>
<dbReference type="EMBL" id="CP031222">
    <property type="protein sequence ID" value="AXI01859.1"/>
    <property type="molecule type" value="Genomic_DNA"/>
</dbReference>
<proteinExistence type="predicted"/>
<organism evidence="2 3">
    <name type="scientific">Aquirhabdus parva</name>
    <dbReference type="NCBI Taxonomy" id="2283318"/>
    <lineage>
        <taxon>Bacteria</taxon>
        <taxon>Pseudomonadati</taxon>
        <taxon>Pseudomonadota</taxon>
        <taxon>Gammaproteobacteria</taxon>
        <taxon>Moraxellales</taxon>
        <taxon>Moraxellaceae</taxon>
        <taxon>Aquirhabdus</taxon>
    </lineage>
</organism>
<evidence type="ECO:0000256" key="1">
    <source>
        <dbReference type="SAM" id="SignalP"/>
    </source>
</evidence>
<evidence type="ECO:0000313" key="2">
    <source>
        <dbReference type="EMBL" id="AXI01859.1"/>
    </source>
</evidence>
<gene>
    <name evidence="2" type="ORF">HYN46_02570</name>
</gene>
<feature type="chain" id="PRO_5016948522" description="DUF4402 domain-containing protein" evidence="1">
    <location>
        <begin position="26"/>
        <end position="226"/>
    </location>
</feature>
<protein>
    <recommendedName>
        <fullName evidence="4">DUF4402 domain-containing protein</fullName>
    </recommendedName>
</protein>